<sequence length="311" mass="36843">MEIRYITKIDIETILDRHNIKYQSICPFPKSGQKAVFKIICDPNPIILKIYNVTPYHTINQMEYVSHVDVDELKVQKNEEIRILTMIIAREVKASKKCPIFPKMIITKDIDEYRVNEHLYKYYFEELVDGITMNESSYYLEENSISQIAYFLDAALELVKKMWDKTYVHRDIKPNNIIIDGERVMFIDPGLAKSANDETLTRTGMAMGTPRYWAPEQQEIQSNYNWTFKTDLYPLGLIAIEMFLPELRRLSEDQLKDMQFVYKKWCEKDQFDKSKSFFRDIIVKLSAEKIFRRASSIEDIQKTLVEFKESD</sequence>
<evidence type="ECO:0000256" key="3">
    <source>
        <dbReference type="ARBA" id="ARBA00022777"/>
    </source>
</evidence>
<keyword evidence="8" id="KW-1185">Reference proteome</keyword>
<dbReference type="GO" id="GO:0005524">
    <property type="term" value="F:ATP binding"/>
    <property type="evidence" value="ECO:0007669"/>
    <property type="project" value="UniProtKB-KW"/>
</dbReference>
<keyword evidence="2" id="KW-0547">Nucleotide-binding</keyword>
<comment type="similarity">
    <text evidence="5">Belongs to the protein kinase superfamily. Ser/Thr protein kinase family. GCN2 subfamily.</text>
</comment>
<keyword evidence="3 7" id="KW-0418">Kinase</keyword>
<dbReference type="GO" id="GO:0004672">
    <property type="term" value="F:protein kinase activity"/>
    <property type="evidence" value="ECO:0007669"/>
    <property type="project" value="InterPro"/>
</dbReference>
<evidence type="ECO:0000313" key="7">
    <source>
        <dbReference type="EMBL" id="RCW63537.1"/>
    </source>
</evidence>
<proteinExistence type="inferred from homology"/>
<organism evidence="7 8">
    <name type="scientific">Saliterribacillus persicus</name>
    <dbReference type="NCBI Taxonomy" id="930114"/>
    <lineage>
        <taxon>Bacteria</taxon>
        <taxon>Bacillati</taxon>
        <taxon>Bacillota</taxon>
        <taxon>Bacilli</taxon>
        <taxon>Bacillales</taxon>
        <taxon>Bacillaceae</taxon>
        <taxon>Saliterribacillus</taxon>
    </lineage>
</organism>
<dbReference type="InterPro" id="IPR000719">
    <property type="entry name" value="Prot_kinase_dom"/>
</dbReference>
<dbReference type="Pfam" id="PF00069">
    <property type="entry name" value="Pkinase"/>
    <property type="match status" value="1"/>
</dbReference>
<dbReference type="AlphaFoldDB" id="A0A368XAU0"/>
<comment type="caution">
    <text evidence="7">The sequence shown here is derived from an EMBL/GenBank/DDBJ whole genome shotgun (WGS) entry which is preliminary data.</text>
</comment>
<dbReference type="InterPro" id="IPR050339">
    <property type="entry name" value="CC_SR_Kinase"/>
</dbReference>
<evidence type="ECO:0000256" key="4">
    <source>
        <dbReference type="ARBA" id="ARBA00022840"/>
    </source>
</evidence>
<dbReference type="EMBL" id="QPJJ01000017">
    <property type="protein sequence ID" value="RCW63537.1"/>
    <property type="molecule type" value="Genomic_DNA"/>
</dbReference>
<dbReference type="GO" id="GO:0005737">
    <property type="term" value="C:cytoplasm"/>
    <property type="evidence" value="ECO:0007669"/>
    <property type="project" value="TreeGrafter"/>
</dbReference>
<accession>A0A368XAU0</accession>
<dbReference type="SMART" id="SM00220">
    <property type="entry name" value="S_TKc"/>
    <property type="match status" value="1"/>
</dbReference>
<evidence type="ECO:0000313" key="8">
    <source>
        <dbReference type="Proteomes" id="UP000252585"/>
    </source>
</evidence>
<evidence type="ECO:0000259" key="6">
    <source>
        <dbReference type="PROSITE" id="PS50011"/>
    </source>
</evidence>
<evidence type="ECO:0000256" key="1">
    <source>
        <dbReference type="ARBA" id="ARBA00022679"/>
    </source>
</evidence>
<feature type="domain" description="Protein kinase" evidence="6">
    <location>
        <begin position="22"/>
        <end position="305"/>
    </location>
</feature>
<name>A0A368XAU0_9BACI</name>
<keyword evidence="1" id="KW-0808">Transferase</keyword>
<dbReference type="PANTHER" id="PTHR11042">
    <property type="entry name" value="EUKARYOTIC TRANSLATION INITIATION FACTOR 2-ALPHA KINASE EIF2-ALPHA KINASE -RELATED"/>
    <property type="match status" value="1"/>
</dbReference>
<evidence type="ECO:0000256" key="2">
    <source>
        <dbReference type="ARBA" id="ARBA00022741"/>
    </source>
</evidence>
<evidence type="ECO:0000256" key="5">
    <source>
        <dbReference type="ARBA" id="ARBA00037982"/>
    </source>
</evidence>
<dbReference type="Proteomes" id="UP000252585">
    <property type="component" value="Unassembled WGS sequence"/>
</dbReference>
<dbReference type="SUPFAM" id="SSF56112">
    <property type="entry name" value="Protein kinase-like (PK-like)"/>
    <property type="match status" value="1"/>
</dbReference>
<dbReference type="RefSeq" id="WP_170133010.1">
    <property type="nucleotide sequence ID" value="NZ_QPJJ01000017.1"/>
</dbReference>
<gene>
    <name evidence="7" type="ORF">DFR57_11713</name>
</gene>
<dbReference type="PROSITE" id="PS00108">
    <property type="entry name" value="PROTEIN_KINASE_ST"/>
    <property type="match status" value="1"/>
</dbReference>
<protein>
    <submittedName>
        <fullName evidence="7">Serine/threonine-protein kinase</fullName>
    </submittedName>
</protein>
<dbReference type="InterPro" id="IPR011009">
    <property type="entry name" value="Kinase-like_dom_sf"/>
</dbReference>
<reference evidence="7 8" key="1">
    <citation type="submission" date="2018-07" db="EMBL/GenBank/DDBJ databases">
        <title>Genomic Encyclopedia of Type Strains, Phase IV (KMG-IV): sequencing the most valuable type-strain genomes for metagenomic binning, comparative biology and taxonomic classification.</title>
        <authorList>
            <person name="Goeker M."/>
        </authorList>
    </citation>
    <scope>NUCLEOTIDE SEQUENCE [LARGE SCALE GENOMIC DNA]</scope>
    <source>
        <strain evidence="7 8">DSM 27696</strain>
    </source>
</reference>
<keyword evidence="4" id="KW-0067">ATP-binding</keyword>
<dbReference type="PROSITE" id="PS50011">
    <property type="entry name" value="PROTEIN_KINASE_DOM"/>
    <property type="match status" value="1"/>
</dbReference>
<dbReference type="Gene3D" id="1.10.510.10">
    <property type="entry name" value="Transferase(Phosphotransferase) domain 1"/>
    <property type="match status" value="1"/>
</dbReference>
<dbReference type="InterPro" id="IPR008271">
    <property type="entry name" value="Ser/Thr_kinase_AS"/>
</dbReference>